<name>A0A6C0H001_9ZZZZ</name>
<evidence type="ECO:0000313" key="1">
    <source>
        <dbReference type="EMBL" id="QHT73861.1"/>
    </source>
</evidence>
<accession>A0A6C0H001</accession>
<reference evidence="1" key="1">
    <citation type="journal article" date="2020" name="Nature">
        <title>Giant virus diversity and host interactions through global metagenomics.</title>
        <authorList>
            <person name="Schulz F."/>
            <person name="Roux S."/>
            <person name="Paez-Espino D."/>
            <person name="Jungbluth S."/>
            <person name="Walsh D.A."/>
            <person name="Denef V.J."/>
            <person name="McMahon K.D."/>
            <person name="Konstantinidis K.T."/>
            <person name="Eloe-Fadrosh E.A."/>
            <person name="Kyrpides N.C."/>
            <person name="Woyke T."/>
        </authorList>
    </citation>
    <scope>NUCLEOTIDE SEQUENCE</scope>
    <source>
        <strain evidence="1">GVMAG-M-3300023179-4</strain>
    </source>
</reference>
<proteinExistence type="predicted"/>
<organism evidence="1">
    <name type="scientific">viral metagenome</name>
    <dbReference type="NCBI Taxonomy" id="1070528"/>
    <lineage>
        <taxon>unclassified sequences</taxon>
        <taxon>metagenomes</taxon>
        <taxon>organismal metagenomes</taxon>
    </lineage>
</organism>
<dbReference type="EMBL" id="MN739833">
    <property type="protein sequence ID" value="QHT73861.1"/>
    <property type="molecule type" value="Genomic_DNA"/>
</dbReference>
<dbReference type="AlphaFoldDB" id="A0A6C0H001"/>
<protein>
    <submittedName>
        <fullName evidence="1">Uncharacterized protein</fullName>
    </submittedName>
</protein>
<sequence>MIFLNNIDNDKIILKIIDNNNISSLIIKIYIKENTLINFKNLYQSIHKNINFKFSQDALEISYNNKILKFISNEFEYTVNKMSDICEIFDKIIINLMIQNIENEDHKKI</sequence>